<evidence type="ECO:0000313" key="2">
    <source>
        <dbReference type="Proteomes" id="UP001143856"/>
    </source>
</evidence>
<gene>
    <name evidence="1" type="ORF">NUW58_g10489</name>
</gene>
<proteinExistence type="predicted"/>
<keyword evidence="2" id="KW-1185">Reference proteome</keyword>
<comment type="caution">
    <text evidence="1">The sequence shown here is derived from an EMBL/GenBank/DDBJ whole genome shotgun (WGS) entry which is preliminary data.</text>
</comment>
<evidence type="ECO:0000313" key="1">
    <source>
        <dbReference type="EMBL" id="KAJ2967298.1"/>
    </source>
</evidence>
<reference evidence="1" key="1">
    <citation type="submission" date="2022-10" db="EMBL/GenBank/DDBJ databases">
        <title>Genome Sequence of Xylaria curta.</title>
        <authorList>
            <person name="Buettner E."/>
        </authorList>
    </citation>
    <scope>NUCLEOTIDE SEQUENCE</scope>
    <source>
        <strain evidence="1">Babe10</strain>
    </source>
</reference>
<dbReference type="Proteomes" id="UP001143856">
    <property type="component" value="Unassembled WGS sequence"/>
</dbReference>
<dbReference type="EMBL" id="JAPDGR010004751">
    <property type="protein sequence ID" value="KAJ2967298.1"/>
    <property type="molecule type" value="Genomic_DNA"/>
</dbReference>
<accession>A0ACC1ML72</accession>
<protein>
    <submittedName>
        <fullName evidence="1">Uncharacterized protein</fullName>
    </submittedName>
</protein>
<sequence>MVLRDTLETQRPLVRAGVEPGGEDSENAGRTTDMLTIADLLRAANAWLERAGVRIAQLCEAGDDDAAAGLTIPVPEEVSQLGPLAQAAGIQTVPGGFSSQRWFFWLRRLDEIGAETSPRGTADRSAMGMTSPFVQRPVEFDDSAGADEDGEAAAMIHGILSEVGWWTTDPLD</sequence>
<name>A0ACC1ML72_9PEZI</name>
<organism evidence="1 2">
    <name type="scientific">Xylaria curta</name>
    <dbReference type="NCBI Taxonomy" id="42375"/>
    <lineage>
        <taxon>Eukaryota</taxon>
        <taxon>Fungi</taxon>
        <taxon>Dikarya</taxon>
        <taxon>Ascomycota</taxon>
        <taxon>Pezizomycotina</taxon>
        <taxon>Sordariomycetes</taxon>
        <taxon>Xylariomycetidae</taxon>
        <taxon>Xylariales</taxon>
        <taxon>Xylariaceae</taxon>
        <taxon>Xylaria</taxon>
    </lineage>
</organism>